<protein>
    <submittedName>
        <fullName evidence="4">EGF-like domain-containing protein</fullName>
    </submittedName>
</protein>
<feature type="compositionally biased region" description="Low complexity" evidence="1">
    <location>
        <begin position="86"/>
        <end position="107"/>
    </location>
</feature>
<keyword evidence="3" id="KW-1185">Reference proteome</keyword>
<name>A0A183BIM3_GLOPA</name>
<evidence type="ECO:0000256" key="2">
    <source>
        <dbReference type="SAM" id="Phobius"/>
    </source>
</evidence>
<reference evidence="3" key="1">
    <citation type="submission" date="2014-05" db="EMBL/GenBank/DDBJ databases">
        <title>The genome and life-stage specific transcriptomes of Globodera pallida elucidate key aspects of plant parasitism by a cyst nematode.</title>
        <authorList>
            <person name="Cotton J.A."/>
            <person name="Lilley C.J."/>
            <person name="Jones L.M."/>
            <person name="Kikuchi T."/>
            <person name="Reid A.J."/>
            <person name="Thorpe P."/>
            <person name="Tsai I.J."/>
            <person name="Beasley H."/>
            <person name="Blok V."/>
            <person name="Cock P.J.A."/>
            <person name="Van den Akker S.E."/>
            <person name="Holroyd N."/>
            <person name="Hunt M."/>
            <person name="Mantelin S."/>
            <person name="Naghra H."/>
            <person name="Pain A."/>
            <person name="Palomares-Rius J.E."/>
            <person name="Zarowiecki M."/>
            <person name="Berriman M."/>
            <person name="Jones J.T."/>
            <person name="Urwin P.E."/>
        </authorList>
    </citation>
    <scope>NUCLEOTIDE SEQUENCE [LARGE SCALE GENOMIC DNA]</scope>
    <source>
        <strain evidence="3">Lindley</strain>
    </source>
</reference>
<organism evidence="3 4">
    <name type="scientific">Globodera pallida</name>
    <name type="common">Potato cyst nematode worm</name>
    <name type="synonym">Heterodera pallida</name>
    <dbReference type="NCBI Taxonomy" id="36090"/>
    <lineage>
        <taxon>Eukaryota</taxon>
        <taxon>Metazoa</taxon>
        <taxon>Ecdysozoa</taxon>
        <taxon>Nematoda</taxon>
        <taxon>Chromadorea</taxon>
        <taxon>Rhabditida</taxon>
        <taxon>Tylenchina</taxon>
        <taxon>Tylenchomorpha</taxon>
        <taxon>Tylenchoidea</taxon>
        <taxon>Heteroderidae</taxon>
        <taxon>Heteroderinae</taxon>
        <taxon>Globodera</taxon>
    </lineage>
</organism>
<keyword evidence="2" id="KW-0812">Transmembrane</keyword>
<accession>A0A183BIM3</accession>
<dbReference type="Proteomes" id="UP000050741">
    <property type="component" value="Unassembled WGS sequence"/>
</dbReference>
<dbReference type="AlphaFoldDB" id="A0A183BIM3"/>
<sequence length="146" mass="16090">MPENWSDLVCPAKGPDYCRKTLCKSGNGKEWNTWGCYMNNDGPDCESRSVGVANDDNPGGSDWQCECSFGEKHEEMAFTLPPTPAPVTTTTKKPTKAPKPTTTTTKPSKGRRFVAEVPLALGLPMLLGILPFFHDMFAMLYGYHIN</sequence>
<keyword evidence="2" id="KW-1133">Transmembrane helix</keyword>
<proteinExistence type="predicted"/>
<evidence type="ECO:0000256" key="1">
    <source>
        <dbReference type="SAM" id="MobiDB-lite"/>
    </source>
</evidence>
<reference evidence="4" key="2">
    <citation type="submission" date="2016-06" db="UniProtKB">
        <authorList>
            <consortium name="WormBaseParasite"/>
        </authorList>
    </citation>
    <scope>IDENTIFICATION</scope>
</reference>
<feature type="transmembrane region" description="Helical" evidence="2">
    <location>
        <begin position="113"/>
        <end position="133"/>
    </location>
</feature>
<evidence type="ECO:0000313" key="4">
    <source>
        <dbReference type="WBParaSite" id="GPLIN_000045200"/>
    </source>
</evidence>
<keyword evidence="2" id="KW-0472">Membrane</keyword>
<feature type="region of interest" description="Disordered" evidence="1">
    <location>
        <begin position="79"/>
        <end position="109"/>
    </location>
</feature>
<evidence type="ECO:0000313" key="3">
    <source>
        <dbReference type="Proteomes" id="UP000050741"/>
    </source>
</evidence>
<dbReference type="WBParaSite" id="GPLIN_000045200">
    <property type="protein sequence ID" value="GPLIN_000045200"/>
    <property type="gene ID" value="GPLIN_000045200"/>
</dbReference>